<evidence type="ECO:0000256" key="2">
    <source>
        <dbReference type="SAM" id="SignalP"/>
    </source>
</evidence>
<feature type="signal peptide" evidence="2">
    <location>
        <begin position="1"/>
        <end position="22"/>
    </location>
</feature>
<dbReference type="InterPro" id="IPR011250">
    <property type="entry name" value="OMP/PagP_B-barrel"/>
</dbReference>
<reference evidence="4 5" key="1">
    <citation type="journal article" date="2015" name="Stand. Genomic Sci.">
        <title>Genomic information of the arsenic-resistant bacterium Lysobacter arseniciresistens type strain ZS79(T) and comparison of Lysobacter draft genomes.</title>
        <authorList>
            <person name="Liu L."/>
            <person name="Zhang S."/>
            <person name="Luo M."/>
            <person name="Wang G."/>
        </authorList>
    </citation>
    <scope>NUCLEOTIDE SEQUENCE [LARGE SCALE GENOMIC DNA]</scope>
    <source>
        <strain evidence="4 5">ZS79</strain>
    </source>
</reference>
<dbReference type="InterPro" id="IPR027385">
    <property type="entry name" value="Beta-barrel_OMP"/>
</dbReference>
<dbReference type="AlphaFoldDB" id="A0A0A0F6T8"/>
<dbReference type="Pfam" id="PF13505">
    <property type="entry name" value="OMP_b-brl"/>
    <property type="match status" value="1"/>
</dbReference>
<dbReference type="EMBL" id="AVPT01000005">
    <property type="protein sequence ID" value="KGM57092.1"/>
    <property type="molecule type" value="Genomic_DNA"/>
</dbReference>
<comment type="caution">
    <text evidence="4">The sequence shown here is derived from an EMBL/GenBank/DDBJ whole genome shotgun (WGS) entry which is preliminary data.</text>
</comment>
<evidence type="ECO:0000256" key="1">
    <source>
        <dbReference type="ARBA" id="ARBA00022729"/>
    </source>
</evidence>
<dbReference type="SUPFAM" id="SSF56925">
    <property type="entry name" value="OMPA-like"/>
    <property type="match status" value="1"/>
</dbReference>
<dbReference type="eggNOG" id="COG3637">
    <property type="taxonomic scope" value="Bacteria"/>
</dbReference>
<name>A0A0A0F6T8_9GAMM</name>
<evidence type="ECO:0000259" key="3">
    <source>
        <dbReference type="Pfam" id="PF13505"/>
    </source>
</evidence>
<dbReference type="Proteomes" id="UP000029989">
    <property type="component" value="Unassembled WGS sequence"/>
</dbReference>
<feature type="chain" id="PRO_5001969625" description="Outer membrane protein beta-barrel domain-containing protein" evidence="2">
    <location>
        <begin position="23"/>
        <end position="187"/>
    </location>
</feature>
<evidence type="ECO:0000313" key="5">
    <source>
        <dbReference type="Proteomes" id="UP000029989"/>
    </source>
</evidence>
<evidence type="ECO:0000313" key="4">
    <source>
        <dbReference type="EMBL" id="KGM57092.1"/>
    </source>
</evidence>
<feature type="domain" description="Outer membrane protein beta-barrel" evidence="3">
    <location>
        <begin position="10"/>
        <end position="187"/>
    </location>
</feature>
<sequence length="187" mass="19848">MKKTLILSSALALAAMAPAAMAANADGSAGYIRAEIGQSDVDVDTGVGSASESDTSATFGGGYWFNPNFAVEGHVGTLYNEYLGNDQELDLVSFGAGVAAKKNFGPAHTGFFIGGRVGITRLTAQVREDNFDVIDDEHSTKAYFGVSAGYDFNRNFGVSLNFDRRQADFRGVDVDVDTIALGGEYRF</sequence>
<dbReference type="Gene3D" id="2.40.160.20">
    <property type="match status" value="1"/>
</dbReference>
<dbReference type="RefSeq" id="WP_036208384.1">
    <property type="nucleotide sequence ID" value="NZ_AVPT01000005.1"/>
</dbReference>
<protein>
    <recommendedName>
        <fullName evidence="3">Outer membrane protein beta-barrel domain-containing protein</fullName>
    </recommendedName>
</protein>
<gene>
    <name evidence="4" type="ORF">N799_13875</name>
</gene>
<accession>A0A0A0F6T8</accession>
<dbReference type="STRING" id="913325.N799_13875"/>
<keyword evidence="5" id="KW-1185">Reference proteome</keyword>
<dbReference type="OrthoDB" id="5735897at2"/>
<organism evidence="4 5">
    <name type="scientific">Lysobacter arseniciresistens ZS79</name>
    <dbReference type="NCBI Taxonomy" id="913325"/>
    <lineage>
        <taxon>Bacteria</taxon>
        <taxon>Pseudomonadati</taxon>
        <taxon>Pseudomonadota</taxon>
        <taxon>Gammaproteobacteria</taxon>
        <taxon>Lysobacterales</taxon>
        <taxon>Lysobacteraceae</taxon>
        <taxon>Novilysobacter</taxon>
    </lineage>
</organism>
<proteinExistence type="predicted"/>
<keyword evidence="1 2" id="KW-0732">Signal</keyword>